<keyword evidence="11" id="KW-0472">Membrane</keyword>
<evidence type="ECO:0000256" key="11">
    <source>
        <dbReference type="ARBA" id="ARBA00023136"/>
    </source>
</evidence>
<dbReference type="SUPFAM" id="SSF55486">
    <property type="entry name" value="Metalloproteases ('zincins'), catalytic domain"/>
    <property type="match status" value="1"/>
</dbReference>
<dbReference type="GO" id="GO:0006508">
    <property type="term" value="P:proteolysis"/>
    <property type="evidence" value="ECO:0007669"/>
    <property type="project" value="UniProtKB-KW"/>
</dbReference>
<evidence type="ECO:0000256" key="12">
    <source>
        <dbReference type="ARBA" id="ARBA00023180"/>
    </source>
</evidence>
<evidence type="ECO:0000256" key="3">
    <source>
        <dbReference type="ARBA" id="ARBA00022670"/>
    </source>
</evidence>
<feature type="region of interest" description="Disordered" evidence="17">
    <location>
        <begin position="124"/>
        <end position="166"/>
    </location>
</feature>
<dbReference type="FunFam" id="1.10.390.10:FF:000015">
    <property type="entry name" value="Aminopeptidase"/>
    <property type="match status" value="1"/>
</dbReference>
<dbReference type="PRINTS" id="PR00756">
    <property type="entry name" value="ALADIPTASE"/>
</dbReference>
<dbReference type="EMBL" id="AKCR02000029">
    <property type="protein sequence ID" value="PKK26089.1"/>
    <property type="molecule type" value="Genomic_DNA"/>
</dbReference>
<keyword evidence="3 16" id="KW-0645">Protease</keyword>
<reference evidence="20 21" key="1">
    <citation type="journal article" date="2013" name="Science">
        <title>Genomic diversity and evolution of the head crest in the rock pigeon.</title>
        <authorList>
            <person name="Shapiro M.D."/>
            <person name="Kronenberg Z."/>
            <person name="Li C."/>
            <person name="Domyan E.T."/>
            <person name="Pan H."/>
            <person name="Campbell M."/>
            <person name="Tan H."/>
            <person name="Huff C.D."/>
            <person name="Hu H."/>
            <person name="Vickrey A.I."/>
            <person name="Nielsen S.C."/>
            <person name="Stringham S.A."/>
            <person name="Hu H."/>
            <person name="Willerslev E."/>
            <person name="Gilbert M.T."/>
            <person name="Yandell M."/>
            <person name="Zhang G."/>
            <person name="Wang J."/>
        </authorList>
    </citation>
    <scope>NUCLEOTIDE SEQUENCE [LARGE SCALE GENOMIC DNA]</scope>
    <source>
        <tissue evidence="20">Blood</tissue>
    </source>
</reference>
<dbReference type="InterPro" id="IPR042097">
    <property type="entry name" value="Aminopeptidase_N-like_N_sf"/>
</dbReference>
<evidence type="ECO:0000256" key="8">
    <source>
        <dbReference type="ARBA" id="ARBA00022968"/>
    </source>
</evidence>
<dbReference type="Gene3D" id="2.60.40.1730">
    <property type="entry name" value="tricorn interacting facor f3 domain"/>
    <property type="match status" value="1"/>
</dbReference>
<keyword evidence="4" id="KW-0812">Transmembrane</keyword>
<dbReference type="Pfam" id="PF17900">
    <property type="entry name" value="Peptidase_M1_N"/>
    <property type="match status" value="1"/>
</dbReference>
<evidence type="ECO:0000256" key="6">
    <source>
        <dbReference type="ARBA" id="ARBA00022801"/>
    </source>
</evidence>
<keyword evidence="16" id="KW-0031">Aminopeptidase</keyword>
<dbReference type="InterPro" id="IPR050344">
    <property type="entry name" value="Peptidase_M1_aminopeptidases"/>
</dbReference>
<dbReference type="InterPro" id="IPR027268">
    <property type="entry name" value="Peptidase_M4/M1_CTD_sf"/>
</dbReference>
<dbReference type="InterPro" id="IPR034016">
    <property type="entry name" value="M1_APN-typ"/>
</dbReference>
<dbReference type="InParanoid" id="A0A2I0M8T2"/>
<evidence type="ECO:0000256" key="16">
    <source>
        <dbReference type="RuleBase" id="RU364040"/>
    </source>
</evidence>
<dbReference type="Pfam" id="PF01433">
    <property type="entry name" value="Peptidase_M1"/>
    <property type="match status" value="1"/>
</dbReference>
<keyword evidence="12" id="KW-0325">Glycoprotein</keyword>
<keyword evidence="21" id="KW-1185">Reference proteome</keyword>
<comment type="cofactor">
    <cofactor evidence="14 16">
        <name>Zn(2+)</name>
        <dbReference type="ChEBI" id="CHEBI:29105"/>
    </cofactor>
    <text evidence="14 16">Binds 1 zinc ion per subunit.</text>
</comment>
<evidence type="ECO:0000259" key="18">
    <source>
        <dbReference type="Pfam" id="PF01433"/>
    </source>
</evidence>
<evidence type="ECO:0000256" key="10">
    <source>
        <dbReference type="ARBA" id="ARBA00023049"/>
    </source>
</evidence>
<evidence type="ECO:0000256" key="7">
    <source>
        <dbReference type="ARBA" id="ARBA00022833"/>
    </source>
</evidence>
<evidence type="ECO:0000256" key="15">
    <source>
        <dbReference type="PIRSR" id="PIRSR634016-4"/>
    </source>
</evidence>
<dbReference type="CDD" id="cd09601">
    <property type="entry name" value="M1_APN-Q_like"/>
    <property type="match status" value="1"/>
</dbReference>
<dbReference type="InterPro" id="IPR014782">
    <property type="entry name" value="Peptidase_M1_dom"/>
</dbReference>
<dbReference type="Gene3D" id="1.10.390.10">
    <property type="entry name" value="Neutral Protease Domain 2"/>
    <property type="match status" value="1"/>
</dbReference>
<feature type="binding site" evidence="14">
    <location>
        <position position="492"/>
    </location>
    <ligand>
        <name>Zn(2+)</name>
        <dbReference type="ChEBI" id="CHEBI:29105"/>
        <note>catalytic</note>
    </ligand>
</feature>
<sequence>MARVPVLAKDILQLQLQKLIIQTTLQISALPPVPEEPPAFSSPEPPSCARPWPGLAGSGPCHPMCATPSVRAVLSVRLATLSFILGGPRTRTPSSIIAHACHRLRSSEPLLSCLPPYPPSRLLAQADGKGAARGPSPAETAPSSSLSLFPPRPTPREGAGDPWAAHPAGAALPGALSLRAPARLPWLSFSNLLDPRHQLMMACKDHDEMVCKDLFICGGWQQGIRRYPCPVPGSHSLAQSSSWPHTCLCSTGSSLPPLPASVGSTQHLKYVFGHEFKDVNPMQFQSMLIASQLEPTYARTVYPCFDEPAMKATFNIRIVHDPSYVALSNMPAIDVSEMADENGSLWTVTTFNTSLKMSTYLTAFVVCDFDYVTRTERGNEIRIWARKEAVRNGYVDYALNITGPIFSFLEDLLNVSYPLPKTDLVALPEFGAGAMENWGLITFQESSLLYLPSDKFTSRKAMIAIIMSHELGHQWFGNLVTMNWWNDLWLNEGLTSYFEYLGATFVEPKLSLDKIFYDHVVQPVLREDNEIGVRSLSESEDKIKDSFALMSLFDSITYNKGASITWMLSCFLSEKLFIRALTLYLEEFSFSNANQDDLWTHIQMVVDAQDEVQLPASVKQIMDSWTCQNGFPVLTLNLTTGTISQEQFLNKKNENSTDSYNNTWIIPISWMRNGSSQPLLWLDKSSKVFPEMQVSESEYDWILLNVNLSGYYRVNYDQLNLKRLARLLENDPKVTSYLAVRQLLQEVLS</sequence>
<feature type="domain" description="Peptidase M1 membrane alanine aminopeptidase" evidence="18">
    <location>
        <begin position="397"/>
        <end position="625"/>
    </location>
</feature>
<evidence type="ECO:0000256" key="4">
    <source>
        <dbReference type="ARBA" id="ARBA00022692"/>
    </source>
</evidence>
<keyword evidence="8" id="KW-0735">Signal-anchor</keyword>
<dbReference type="Proteomes" id="UP000053872">
    <property type="component" value="Unassembled WGS sequence"/>
</dbReference>
<evidence type="ECO:0000313" key="21">
    <source>
        <dbReference type="Proteomes" id="UP000053872"/>
    </source>
</evidence>
<evidence type="ECO:0000256" key="14">
    <source>
        <dbReference type="PIRSR" id="PIRSR634016-3"/>
    </source>
</evidence>
<comment type="subcellular location">
    <subcellularLocation>
        <location evidence="1">Membrane</location>
        <topology evidence="1">Single-pass type II membrane protein</topology>
    </subcellularLocation>
</comment>
<dbReference type="GO" id="GO:0070006">
    <property type="term" value="F:metalloaminopeptidase activity"/>
    <property type="evidence" value="ECO:0007669"/>
    <property type="project" value="TreeGrafter"/>
</dbReference>
<dbReference type="InterPro" id="IPR001930">
    <property type="entry name" value="Peptidase_M1"/>
</dbReference>
<dbReference type="GO" id="GO:0005737">
    <property type="term" value="C:cytoplasm"/>
    <property type="evidence" value="ECO:0007669"/>
    <property type="project" value="TreeGrafter"/>
</dbReference>
<name>A0A2I0M8T2_COLLI</name>
<gene>
    <name evidence="20" type="primary">LVRN</name>
    <name evidence="20" type="ORF">A306_00010548</name>
</gene>
<evidence type="ECO:0000313" key="20">
    <source>
        <dbReference type="EMBL" id="PKK26089.1"/>
    </source>
</evidence>
<feature type="active site" description="Proton acceptor" evidence="13">
    <location>
        <position position="470"/>
    </location>
</feature>
<dbReference type="Gene3D" id="2.60.40.1910">
    <property type="match status" value="1"/>
</dbReference>
<comment type="similarity">
    <text evidence="2 16">Belongs to the peptidase M1 family.</text>
</comment>
<keyword evidence="9" id="KW-1133">Transmembrane helix</keyword>
<keyword evidence="10 16" id="KW-0482">Metalloprotease</keyword>
<organism evidence="20 21">
    <name type="scientific">Columba livia</name>
    <name type="common">Rock dove</name>
    <dbReference type="NCBI Taxonomy" id="8932"/>
    <lineage>
        <taxon>Eukaryota</taxon>
        <taxon>Metazoa</taxon>
        <taxon>Chordata</taxon>
        <taxon>Craniata</taxon>
        <taxon>Vertebrata</taxon>
        <taxon>Euteleostomi</taxon>
        <taxon>Archelosauria</taxon>
        <taxon>Archosauria</taxon>
        <taxon>Dinosauria</taxon>
        <taxon>Saurischia</taxon>
        <taxon>Theropoda</taxon>
        <taxon>Coelurosauria</taxon>
        <taxon>Aves</taxon>
        <taxon>Neognathae</taxon>
        <taxon>Neoaves</taxon>
        <taxon>Columbimorphae</taxon>
        <taxon>Columbiformes</taxon>
        <taxon>Columbidae</taxon>
        <taxon>Columba</taxon>
    </lineage>
</organism>
<dbReference type="GO" id="GO:0016020">
    <property type="term" value="C:membrane"/>
    <property type="evidence" value="ECO:0007669"/>
    <property type="project" value="UniProtKB-SubCell"/>
</dbReference>
<evidence type="ECO:0000256" key="13">
    <source>
        <dbReference type="PIRSR" id="PIRSR634016-1"/>
    </source>
</evidence>
<dbReference type="SUPFAM" id="SSF63737">
    <property type="entry name" value="Leukotriene A4 hydrolase N-terminal domain"/>
    <property type="match status" value="1"/>
</dbReference>
<feature type="site" description="Transition state stabilizer" evidence="15">
    <location>
        <position position="558"/>
    </location>
</feature>
<dbReference type="InterPro" id="IPR045357">
    <property type="entry name" value="Aminopeptidase_N-like_N"/>
</dbReference>
<dbReference type="GO" id="GO:0008270">
    <property type="term" value="F:zinc ion binding"/>
    <property type="evidence" value="ECO:0007669"/>
    <property type="project" value="UniProtKB-UniRule"/>
</dbReference>
<dbReference type="FunFam" id="2.60.40.1910:FF:000005">
    <property type="entry name" value="Aminopeptidase"/>
    <property type="match status" value="1"/>
</dbReference>
<keyword evidence="6 16" id="KW-0378">Hydrolase</keyword>
<dbReference type="PANTHER" id="PTHR11533:SF31">
    <property type="entry name" value="AMINOPEPTIDASE Q"/>
    <property type="match status" value="1"/>
</dbReference>
<feature type="binding site" evidence="14">
    <location>
        <position position="469"/>
    </location>
    <ligand>
        <name>Zn(2+)</name>
        <dbReference type="ChEBI" id="CHEBI:29105"/>
        <note>catalytic</note>
    </ligand>
</feature>
<keyword evidence="5 14" id="KW-0479">Metal-binding</keyword>
<evidence type="ECO:0000259" key="19">
    <source>
        <dbReference type="Pfam" id="PF17900"/>
    </source>
</evidence>
<evidence type="ECO:0000256" key="2">
    <source>
        <dbReference type="ARBA" id="ARBA00010136"/>
    </source>
</evidence>
<evidence type="ECO:0000256" key="5">
    <source>
        <dbReference type="ARBA" id="ARBA00022723"/>
    </source>
</evidence>
<comment type="caution">
    <text evidence="20">The sequence shown here is derived from an EMBL/GenBank/DDBJ whole genome shotgun (WGS) entry which is preliminary data.</text>
</comment>
<proteinExistence type="inferred from homology"/>
<evidence type="ECO:0000256" key="17">
    <source>
        <dbReference type="SAM" id="MobiDB-lite"/>
    </source>
</evidence>
<dbReference type="PANTHER" id="PTHR11533">
    <property type="entry name" value="PROTEASE M1 ZINC METALLOPROTEASE"/>
    <property type="match status" value="1"/>
</dbReference>
<dbReference type="GO" id="GO:0005615">
    <property type="term" value="C:extracellular space"/>
    <property type="evidence" value="ECO:0007669"/>
    <property type="project" value="TreeGrafter"/>
</dbReference>
<dbReference type="STRING" id="8932.A0A2I0M8T2"/>
<dbReference type="GO" id="GO:0043171">
    <property type="term" value="P:peptide catabolic process"/>
    <property type="evidence" value="ECO:0007669"/>
    <property type="project" value="TreeGrafter"/>
</dbReference>
<protein>
    <recommendedName>
        <fullName evidence="16">Aminopeptidase</fullName>
        <ecNumber evidence="16">3.4.11.-</ecNumber>
    </recommendedName>
</protein>
<feature type="binding site" evidence="14">
    <location>
        <position position="473"/>
    </location>
    <ligand>
        <name>Zn(2+)</name>
        <dbReference type="ChEBI" id="CHEBI:29105"/>
        <note>catalytic</note>
    </ligand>
</feature>
<keyword evidence="7 14" id="KW-0862">Zinc</keyword>
<accession>A0A2I0M8T2</accession>
<dbReference type="AlphaFoldDB" id="A0A2I0M8T2"/>
<dbReference type="GO" id="GO:0042277">
    <property type="term" value="F:peptide binding"/>
    <property type="evidence" value="ECO:0007669"/>
    <property type="project" value="TreeGrafter"/>
</dbReference>
<feature type="domain" description="Aminopeptidase N-like N-terminal" evidence="19">
    <location>
        <begin position="286"/>
        <end position="361"/>
    </location>
</feature>
<evidence type="ECO:0000256" key="9">
    <source>
        <dbReference type="ARBA" id="ARBA00022989"/>
    </source>
</evidence>
<evidence type="ECO:0000256" key="1">
    <source>
        <dbReference type="ARBA" id="ARBA00004606"/>
    </source>
</evidence>
<dbReference type="EC" id="3.4.11.-" evidence="16"/>